<proteinExistence type="predicted"/>
<dbReference type="EMBL" id="MN448282">
    <property type="protein sequence ID" value="QFG74178.1"/>
    <property type="molecule type" value="Genomic_DNA"/>
</dbReference>
<name>A0A5J6VK61_9VIRU</name>
<evidence type="ECO:0000313" key="1">
    <source>
        <dbReference type="EMBL" id="QFG74178.1"/>
    </source>
</evidence>
<organism evidence="1">
    <name type="scientific">Megaviridae environmental sample</name>
    <dbReference type="NCBI Taxonomy" id="1737588"/>
    <lineage>
        <taxon>Viruses</taxon>
        <taxon>Varidnaviria</taxon>
        <taxon>Bamfordvirae</taxon>
        <taxon>Nucleocytoviricota</taxon>
        <taxon>Megaviricetes</taxon>
        <taxon>Imitervirales</taxon>
        <taxon>Mimiviridae</taxon>
        <taxon>environmental samples</taxon>
    </lineage>
</organism>
<protein>
    <submittedName>
        <fullName evidence="1">Uncharacterized protein</fullName>
    </submittedName>
</protein>
<sequence>MCLLPRLDCRSQEEIQWSCYLISCLYGGQNTENLVKLVINAMRLGDEMQLIDLVIELDEFLLGFEYDGGYWHGKDRIESDTKKTLACVNEPKLNMLRVRSDGAAELCIDHPKVHIKNIAKGDPKKSFLQVAKFICDIPNFPIHYIANIKKSISKPTTLHKTADECLQSVLCSLDKNYSRSRDQVKNLLGEKNTKIVLNTHGILTKLSLLPNFIIKLKAFGFTIDKIVTFMSNSVAARIQDDAFMARLKELKELGFTIDKIVTFMCDGVAARIQDDAFMARLKELIDFGFTIDKIVTFMSNSVAARIQDDAFMARLKELKELGFTIDKIVTFMCDGVAARIQDDAFMARLKELIDFGFTIDKIVTFMSNGVAARIQDDAFMARLKELIDFGFTIDKIVTFMCDGVAARIQDDAFMARLKELKELGFTIDKIVTFMCGGVAARIQDDVFMARLKELIAFGFTIDKIVTFMCGGGCC</sequence>
<accession>A0A5J6VK61</accession>
<reference evidence="1" key="1">
    <citation type="journal article" date="2019" name="Philos. Trans. R. Soc. Lond., B, Biol. Sci.">
        <title>Targeted metagenomic recovery of four divergent viruses reveals shared and distinctive characteristics of giant viruses of marine eukaryotes.</title>
        <authorList>
            <person name="Needham D.M."/>
            <person name="Poirier C."/>
            <person name="Hehenberger E."/>
            <person name="Jimenez V."/>
            <person name="Swalwell J.E."/>
            <person name="Santoro A.E."/>
            <person name="Worden A.Z."/>
        </authorList>
    </citation>
    <scope>NUCLEOTIDE SEQUENCE</scope>
    <source>
        <strain evidence="1">OPacV-662</strain>
    </source>
</reference>